<dbReference type="CDD" id="cd06422">
    <property type="entry name" value="NTP_transferase_like_1"/>
    <property type="match status" value="1"/>
</dbReference>
<dbReference type="Gene3D" id="3.90.550.10">
    <property type="entry name" value="Spore Coat Polysaccharide Biosynthesis Protein SpsA, Chain A"/>
    <property type="match status" value="1"/>
</dbReference>
<protein>
    <submittedName>
        <fullName evidence="5">MobA-like NTP transferase domain-containing protein</fullName>
    </submittedName>
</protein>
<evidence type="ECO:0000256" key="2">
    <source>
        <dbReference type="ARBA" id="ARBA00022695"/>
    </source>
</evidence>
<name>A0A1I4EEW5_9RHOB</name>
<proteinExistence type="predicted"/>
<dbReference type="PANTHER" id="PTHR43584">
    <property type="entry name" value="NUCLEOTIDYL TRANSFERASE"/>
    <property type="match status" value="1"/>
</dbReference>
<dbReference type="SUPFAM" id="SSF53448">
    <property type="entry name" value="Nucleotide-diphospho-sugar transferases"/>
    <property type="match status" value="1"/>
</dbReference>
<dbReference type="STRING" id="1280847.SAMN04488036_104249"/>
<evidence type="ECO:0000313" key="5">
    <source>
        <dbReference type="EMBL" id="SFL04314.1"/>
    </source>
</evidence>
<dbReference type="InterPro" id="IPR029044">
    <property type="entry name" value="Nucleotide-diphossugar_trans"/>
</dbReference>
<dbReference type="InterPro" id="IPR025877">
    <property type="entry name" value="MobA-like_NTP_Trfase"/>
</dbReference>
<dbReference type="PANTHER" id="PTHR43584:SF8">
    <property type="entry name" value="N-ACETYLMURAMATE ALPHA-1-PHOSPHATE URIDYLYLTRANSFERASE"/>
    <property type="match status" value="1"/>
</dbReference>
<feature type="domain" description="MobA-like NTP transferase" evidence="4">
    <location>
        <begin position="4"/>
        <end position="131"/>
    </location>
</feature>
<keyword evidence="3" id="KW-0460">Magnesium</keyword>
<keyword evidence="6" id="KW-1185">Reference proteome</keyword>
<dbReference type="AlphaFoldDB" id="A0A1I4EEW5"/>
<dbReference type="InterPro" id="IPR050065">
    <property type="entry name" value="GlmU-like"/>
</dbReference>
<evidence type="ECO:0000259" key="4">
    <source>
        <dbReference type="Pfam" id="PF12804"/>
    </source>
</evidence>
<gene>
    <name evidence="5" type="ORF">SAMN04488036_104249</name>
</gene>
<keyword evidence="2" id="KW-0548">Nucleotidyltransferase</keyword>
<evidence type="ECO:0000256" key="3">
    <source>
        <dbReference type="ARBA" id="ARBA00022842"/>
    </source>
</evidence>
<organism evidence="5 6">
    <name type="scientific">Shimia haliotis</name>
    <dbReference type="NCBI Taxonomy" id="1280847"/>
    <lineage>
        <taxon>Bacteria</taxon>
        <taxon>Pseudomonadati</taxon>
        <taxon>Pseudomonadota</taxon>
        <taxon>Alphaproteobacteria</taxon>
        <taxon>Rhodobacterales</taxon>
        <taxon>Roseobacteraceae</taxon>
    </lineage>
</organism>
<sequence>MLFSAGFGTRMGTLTRSRPKPLIKVAGKALIDHTLDHVNAIAPKTVVANTHYLHDQMAAHLAHTGVHLCHETPDILETGGGLRNALPVLGDGPVFTSNTDAIWRGANPFKVALSAWRPEDMDGLLVCVPQDQARGHKGQGDFTLAPDGRISRGPGVIYGGVQILRTEGLEKIEQDAFSLNLLWDQLLAKGRLFGVSYPGQWCDVGSQDGILLAERMLIEPDV</sequence>
<reference evidence="6" key="1">
    <citation type="submission" date="2016-10" db="EMBL/GenBank/DDBJ databases">
        <authorList>
            <person name="Varghese N."/>
            <person name="Submissions S."/>
        </authorList>
    </citation>
    <scope>NUCLEOTIDE SEQUENCE [LARGE SCALE GENOMIC DNA]</scope>
    <source>
        <strain evidence="6">DSM 28453</strain>
    </source>
</reference>
<dbReference type="GO" id="GO:0016779">
    <property type="term" value="F:nucleotidyltransferase activity"/>
    <property type="evidence" value="ECO:0007669"/>
    <property type="project" value="UniProtKB-KW"/>
</dbReference>
<accession>A0A1I4EEW5</accession>
<dbReference type="EMBL" id="FOSZ01000004">
    <property type="protein sequence ID" value="SFL04314.1"/>
    <property type="molecule type" value="Genomic_DNA"/>
</dbReference>
<evidence type="ECO:0000313" key="6">
    <source>
        <dbReference type="Proteomes" id="UP000198851"/>
    </source>
</evidence>
<evidence type="ECO:0000256" key="1">
    <source>
        <dbReference type="ARBA" id="ARBA00022679"/>
    </source>
</evidence>
<keyword evidence="1 5" id="KW-0808">Transferase</keyword>
<dbReference type="Proteomes" id="UP000198851">
    <property type="component" value="Unassembled WGS sequence"/>
</dbReference>
<dbReference type="Pfam" id="PF12804">
    <property type="entry name" value="NTP_transf_3"/>
    <property type="match status" value="1"/>
</dbReference>